<evidence type="ECO:0000313" key="1">
    <source>
        <dbReference type="EMBL" id="KAJ1179360.1"/>
    </source>
</evidence>
<dbReference type="Proteomes" id="UP001066276">
    <property type="component" value="Chromosome 3_2"/>
</dbReference>
<evidence type="ECO:0000313" key="2">
    <source>
        <dbReference type="Proteomes" id="UP001066276"/>
    </source>
</evidence>
<dbReference type="EMBL" id="JANPWB010000006">
    <property type="protein sequence ID" value="KAJ1179360.1"/>
    <property type="molecule type" value="Genomic_DNA"/>
</dbReference>
<name>A0AAV7TSE4_PLEWA</name>
<sequence length="54" mass="6030">TLRHLRMEMPFVIDHAPLAEFVCSGIQGARQVLNHQGNALMFQPSPEAKSLLTK</sequence>
<reference evidence="1" key="1">
    <citation type="journal article" date="2022" name="bioRxiv">
        <title>Sequencing and chromosome-scale assembly of the giantPleurodeles waltlgenome.</title>
        <authorList>
            <person name="Brown T."/>
            <person name="Elewa A."/>
            <person name="Iarovenko S."/>
            <person name="Subramanian E."/>
            <person name="Araus A.J."/>
            <person name="Petzold A."/>
            <person name="Susuki M."/>
            <person name="Suzuki K.-i.T."/>
            <person name="Hayashi T."/>
            <person name="Toyoda A."/>
            <person name="Oliveira C."/>
            <person name="Osipova E."/>
            <person name="Leigh N.D."/>
            <person name="Simon A."/>
            <person name="Yun M.H."/>
        </authorList>
    </citation>
    <scope>NUCLEOTIDE SEQUENCE</scope>
    <source>
        <strain evidence="1">20211129_DDA</strain>
        <tissue evidence="1">Liver</tissue>
    </source>
</reference>
<gene>
    <name evidence="1" type="ORF">NDU88_004594</name>
</gene>
<organism evidence="1 2">
    <name type="scientific">Pleurodeles waltl</name>
    <name type="common">Iberian ribbed newt</name>
    <dbReference type="NCBI Taxonomy" id="8319"/>
    <lineage>
        <taxon>Eukaryota</taxon>
        <taxon>Metazoa</taxon>
        <taxon>Chordata</taxon>
        <taxon>Craniata</taxon>
        <taxon>Vertebrata</taxon>
        <taxon>Euteleostomi</taxon>
        <taxon>Amphibia</taxon>
        <taxon>Batrachia</taxon>
        <taxon>Caudata</taxon>
        <taxon>Salamandroidea</taxon>
        <taxon>Salamandridae</taxon>
        <taxon>Pleurodelinae</taxon>
        <taxon>Pleurodeles</taxon>
    </lineage>
</organism>
<feature type="non-terminal residue" evidence="1">
    <location>
        <position position="1"/>
    </location>
</feature>
<accession>A0AAV7TSE4</accession>
<proteinExistence type="predicted"/>
<dbReference type="AlphaFoldDB" id="A0AAV7TSE4"/>
<feature type="non-terminal residue" evidence="1">
    <location>
        <position position="54"/>
    </location>
</feature>
<keyword evidence="2" id="KW-1185">Reference proteome</keyword>
<protein>
    <submittedName>
        <fullName evidence="1">Uncharacterized protein</fullName>
    </submittedName>
</protein>
<comment type="caution">
    <text evidence="1">The sequence shown here is derived from an EMBL/GenBank/DDBJ whole genome shotgun (WGS) entry which is preliminary data.</text>
</comment>